<name>A0A6I2TXL4_9BACT</name>
<dbReference type="EMBL" id="VUNF01000008">
    <property type="protein sequence ID" value="MST77277.1"/>
    <property type="molecule type" value="Genomic_DNA"/>
</dbReference>
<dbReference type="AlphaFoldDB" id="A0A6I2TXL4"/>
<evidence type="ECO:0000313" key="2">
    <source>
        <dbReference type="Proteomes" id="UP000450161"/>
    </source>
</evidence>
<reference evidence="1 2" key="1">
    <citation type="submission" date="2019-08" db="EMBL/GenBank/DDBJ databases">
        <title>In-depth cultivation of the pig gut microbiome towards novel bacterial diversity and tailored functional studies.</title>
        <authorList>
            <person name="Wylensek D."/>
            <person name="Hitch T.C.A."/>
            <person name="Clavel T."/>
        </authorList>
    </citation>
    <scope>NUCLEOTIDE SEQUENCE [LARGE SCALE GENOMIC DNA]</scope>
    <source>
        <strain evidence="1 2">LKV-178-WT-2C</strain>
    </source>
</reference>
<organism evidence="1 2">
    <name type="scientific">Segatella copri</name>
    <dbReference type="NCBI Taxonomy" id="165179"/>
    <lineage>
        <taxon>Bacteria</taxon>
        <taxon>Pseudomonadati</taxon>
        <taxon>Bacteroidota</taxon>
        <taxon>Bacteroidia</taxon>
        <taxon>Bacteroidales</taxon>
        <taxon>Prevotellaceae</taxon>
        <taxon>Segatella</taxon>
    </lineage>
</organism>
<gene>
    <name evidence="1" type="ORF">FYJ72_06200</name>
</gene>
<comment type="caution">
    <text evidence="1">The sequence shown here is derived from an EMBL/GenBank/DDBJ whole genome shotgun (WGS) entry which is preliminary data.</text>
</comment>
<dbReference type="Proteomes" id="UP000450161">
    <property type="component" value="Unassembled WGS sequence"/>
</dbReference>
<sequence length="63" mass="7321">MLPPCFKSEHFFCKDYANERNVSLLTNCRAPLIFCKDYASECNESLLSDCRAPLIFCKDTLFF</sequence>
<evidence type="ECO:0000313" key="1">
    <source>
        <dbReference type="EMBL" id="MST77277.1"/>
    </source>
</evidence>
<accession>A0A6I2TXL4</accession>
<protein>
    <submittedName>
        <fullName evidence="1">Uncharacterized protein</fullName>
    </submittedName>
</protein>
<proteinExistence type="predicted"/>